<feature type="domain" description="C2H2-type" evidence="8">
    <location>
        <begin position="480"/>
        <end position="506"/>
    </location>
</feature>
<evidence type="ECO:0000256" key="1">
    <source>
        <dbReference type="ARBA" id="ARBA00022723"/>
    </source>
</evidence>
<feature type="compositionally biased region" description="Basic and acidic residues" evidence="7">
    <location>
        <begin position="175"/>
        <end position="184"/>
    </location>
</feature>
<dbReference type="PROSITE" id="PS00028">
    <property type="entry name" value="ZINC_FINGER_C2H2_1"/>
    <property type="match status" value="3"/>
</dbReference>
<dbReference type="Gene3D" id="3.30.160.60">
    <property type="entry name" value="Classic Zinc Finger"/>
    <property type="match status" value="3"/>
</dbReference>
<dbReference type="Proteomes" id="UP001482620">
    <property type="component" value="Unassembled WGS sequence"/>
</dbReference>
<evidence type="ECO:0000259" key="8">
    <source>
        <dbReference type="PROSITE" id="PS50157"/>
    </source>
</evidence>
<protein>
    <recommendedName>
        <fullName evidence="8">C2H2-type domain-containing protein</fullName>
    </recommendedName>
</protein>
<keyword evidence="4" id="KW-0862">Zinc</keyword>
<dbReference type="SUPFAM" id="SSF57667">
    <property type="entry name" value="beta-beta-alpha zinc fingers"/>
    <property type="match status" value="2"/>
</dbReference>
<feature type="domain" description="C2H2-type" evidence="8">
    <location>
        <begin position="452"/>
        <end position="479"/>
    </location>
</feature>
<sequence length="506" mass="55377">MIRKNTVRLFFVVSDFFCSPNSPCGSRSSRRVSGVDFGSCVRLGAASVWSRFCWSFRMSVLGSKGLQEQLTVILEALTKAALVEICELVEEGYSVLQLEISRSHKENQDLRKKLHLIESIVVRGGSSSDGGESQAAAPQEETGATEATVRLETPHRQRDRERGEAASGSGGAAGVEREEVPDVVLIKDEDSDGYDSIEDGERKKHEGAAAAISEGVPSTPIVRRRRRRSRVYEDTETSSSEQLALKTSKLAAGSQKNVPVYSLDSPRSEPGCSAQLLDDVQMKVGDPVCSYPGQMDPDVQLVQDCSLVPPGPSRQVFFSSSALMEARSPSNRADLDLNLDPGWTKQPKGSMSFAQFCQNESMDSNTFGLKLVSISGSTSTDSRSSTYDYENGANVLNFGLYGDPSGQSQLSTGDPDDDPQRKRFVCSICSKTYATAQNLEVHTRIHTGERPFACDQCGKKFTQSAHLRSHLNVHTGERPYGCTLCSRSFIVKYSLKLHMKKCHPNN</sequence>
<gene>
    <name evidence="9" type="ORF">ILYODFUR_013794</name>
</gene>
<keyword evidence="3 6" id="KW-0863">Zinc-finger</keyword>
<keyword evidence="5" id="KW-0539">Nucleus</keyword>
<dbReference type="PROSITE" id="PS50157">
    <property type="entry name" value="ZINC_FINGER_C2H2_2"/>
    <property type="match status" value="3"/>
</dbReference>
<evidence type="ECO:0000256" key="3">
    <source>
        <dbReference type="ARBA" id="ARBA00022771"/>
    </source>
</evidence>
<dbReference type="InterPro" id="IPR013087">
    <property type="entry name" value="Znf_C2H2_type"/>
</dbReference>
<evidence type="ECO:0000313" key="9">
    <source>
        <dbReference type="EMBL" id="MEQ2221245.1"/>
    </source>
</evidence>
<dbReference type="EMBL" id="JAHRIQ010001137">
    <property type="protein sequence ID" value="MEQ2221245.1"/>
    <property type="molecule type" value="Genomic_DNA"/>
</dbReference>
<accession>A0ABV0SKZ3</accession>
<dbReference type="SMART" id="SM00355">
    <property type="entry name" value="ZnF_C2H2"/>
    <property type="match status" value="3"/>
</dbReference>
<evidence type="ECO:0000256" key="6">
    <source>
        <dbReference type="PROSITE-ProRule" id="PRU00042"/>
    </source>
</evidence>
<keyword evidence="2" id="KW-0677">Repeat</keyword>
<organism evidence="9 10">
    <name type="scientific">Ilyodon furcidens</name>
    <name type="common">goldbreast splitfin</name>
    <dbReference type="NCBI Taxonomy" id="33524"/>
    <lineage>
        <taxon>Eukaryota</taxon>
        <taxon>Metazoa</taxon>
        <taxon>Chordata</taxon>
        <taxon>Craniata</taxon>
        <taxon>Vertebrata</taxon>
        <taxon>Euteleostomi</taxon>
        <taxon>Actinopterygii</taxon>
        <taxon>Neopterygii</taxon>
        <taxon>Teleostei</taxon>
        <taxon>Neoteleostei</taxon>
        <taxon>Acanthomorphata</taxon>
        <taxon>Ovalentaria</taxon>
        <taxon>Atherinomorphae</taxon>
        <taxon>Cyprinodontiformes</taxon>
        <taxon>Goodeidae</taxon>
        <taxon>Ilyodon</taxon>
    </lineage>
</organism>
<dbReference type="PANTHER" id="PTHR23235">
    <property type="entry name" value="KRUEPPEL-LIKE TRANSCRIPTION FACTOR"/>
    <property type="match status" value="1"/>
</dbReference>
<evidence type="ECO:0000313" key="10">
    <source>
        <dbReference type="Proteomes" id="UP001482620"/>
    </source>
</evidence>
<feature type="region of interest" description="Disordered" evidence="7">
    <location>
        <begin position="124"/>
        <end position="184"/>
    </location>
</feature>
<evidence type="ECO:0000256" key="5">
    <source>
        <dbReference type="ARBA" id="ARBA00023242"/>
    </source>
</evidence>
<reference evidence="9 10" key="1">
    <citation type="submission" date="2021-06" db="EMBL/GenBank/DDBJ databases">
        <authorList>
            <person name="Palmer J.M."/>
        </authorList>
    </citation>
    <scope>NUCLEOTIDE SEQUENCE [LARGE SCALE GENOMIC DNA]</scope>
    <source>
        <strain evidence="10">if_2019</strain>
        <tissue evidence="9">Muscle</tissue>
    </source>
</reference>
<keyword evidence="1" id="KW-0479">Metal-binding</keyword>
<dbReference type="Pfam" id="PF00096">
    <property type="entry name" value="zf-C2H2"/>
    <property type="match status" value="2"/>
</dbReference>
<keyword evidence="10" id="KW-1185">Reference proteome</keyword>
<proteinExistence type="predicted"/>
<feature type="compositionally biased region" description="Basic and acidic residues" evidence="7">
    <location>
        <begin position="152"/>
        <end position="164"/>
    </location>
</feature>
<feature type="domain" description="C2H2-type" evidence="8">
    <location>
        <begin position="424"/>
        <end position="451"/>
    </location>
</feature>
<dbReference type="InterPro" id="IPR036236">
    <property type="entry name" value="Znf_C2H2_sf"/>
</dbReference>
<evidence type="ECO:0000256" key="4">
    <source>
        <dbReference type="ARBA" id="ARBA00022833"/>
    </source>
</evidence>
<evidence type="ECO:0000256" key="7">
    <source>
        <dbReference type="SAM" id="MobiDB-lite"/>
    </source>
</evidence>
<dbReference type="PANTHER" id="PTHR23235:SF142">
    <property type="entry name" value="ZINC FINGER PROTEIN 384"/>
    <property type="match status" value="1"/>
</dbReference>
<comment type="caution">
    <text evidence="9">The sequence shown here is derived from an EMBL/GenBank/DDBJ whole genome shotgun (WGS) entry which is preliminary data.</text>
</comment>
<name>A0ABV0SKZ3_9TELE</name>
<evidence type="ECO:0000256" key="2">
    <source>
        <dbReference type="ARBA" id="ARBA00022737"/>
    </source>
</evidence>